<feature type="domain" description="DNA topoisomerase type IA zn finger" evidence="1">
    <location>
        <begin position="98"/>
        <end position="133"/>
    </location>
</feature>
<dbReference type="eggNOG" id="COG0551">
    <property type="taxonomic scope" value="Bacteria"/>
</dbReference>
<dbReference type="RefSeq" id="WP_039174631.1">
    <property type="nucleotide sequence ID" value="NZ_JPXX01000044.1"/>
</dbReference>
<comment type="caution">
    <text evidence="2">The sequence shown here is derived from an EMBL/GenBank/DDBJ whole genome shotgun (WGS) entry which is preliminary data.</text>
</comment>
<proteinExistence type="predicted"/>
<gene>
    <name evidence="2" type="ORF">JP36_11015</name>
</gene>
<feature type="domain" description="DNA topoisomerase type IA zn finger" evidence="1">
    <location>
        <begin position="6"/>
        <end position="42"/>
    </location>
</feature>
<dbReference type="PANTHER" id="PTHR42785:SF1">
    <property type="entry name" value="DNA TOPOISOMERASE"/>
    <property type="match status" value="1"/>
</dbReference>
<evidence type="ECO:0000259" key="1">
    <source>
        <dbReference type="Pfam" id="PF01396"/>
    </source>
</evidence>
<name>A0A0A2XSA3_9PAST</name>
<dbReference type="STRING" id="155515.JP36_11015"/>
<accession>A0A0A2XSA3</accession>
<dbReference type="Gene3D" id="3.30.65.10">
    <property type="entry name" value="Bacterial Topoisomerase I, domain 1"/>
    <property type="match status" value="3"/>
</dbReference>
<dbReference type="GO" id="GO:0003917">
    <property type="term" value="F:DNA topoisomerase type I (single strand cut, ATP-independent) activity"/>
    <property type="evidence" value="ECO:0007669"/>
    <property type="project" value="InterPro"/>
</dbReference>
<organism evidence="2 3">
    <name type="scientific">Gallibacterium genomosp. 1</name>
    <dbReference type="NCBI Taxonomy" id="155515"/>
    <lineage>
        <taxon>Bacteria</taxon>
        <taxon>Pseudomonadati</taxon>
        <taxon>Pseudomonadota</taxon>
        <taxon>Gammaproteobacteria</taxon>
        <taxon>Pasteurellales</taxon>
        <taxon>Pasteurellaceae</taxon>
        <taxon>Gallibacterium</taxon>
    </lineage>
</organism>
<dbReference type="Proteomes" id="UP000030539">
    <property type="component" value="Unassembled WGS sequence"/>
</dbReference>
<reference evidence="2 3" key="1">
    <citation type="submission" date="2014-08" db="EMBL/GenBank/DDBJ databases">
        <title>Chaperone-usher fimbriae in a diverse selection of Gallibacterium genomes.</title>
        <authorList>
            <person name="Kudirkiene E."/>
            <person name="Bager R.J."/>
            <person name="Johnson T.J."/>
            <person name="Bojesen A.M."/>
        </authorList>
    </citation>
    <scope>NUCLEOTIDE SEQUENCE [LARGE SCALE GENOMIC DNA]</scope>
    <source>
        <strain evidence="2 3">CCM5974</strain>
    </source>
</reference>
<evidence type="ECO:0000313" key="3">
    <source>
        <dbReference type="Proteomes" id="UP000030539"/>
    </source>
</evidence>
<dbReference type="GO" id="GO:0005694">
    <property type="term" value="C:chromosome"/>
    <property type="evidence" value="ECO:0007669"/>
    <property type="project" value="InterPro"/>
</dbReference>
<dbReference type="Pfam" id="PF01396">
    <property type="entry name" value="Zn_ribbon_Top1"/>
    <property type="match status" value="3"/>
</dbReference>
<dbReference type="PANTHER" id="PTHR42785">
    <property type="entry name" value="DNA TOPOISOMERASE, TYPE IA, CORE"/>
    <property type="match status" value="1"/>
</dbReference>
<dbReference type="EMBL" id="JPXX01000044">
    <property type="protein sequence ID" value="KGQ35201.1"/>
    <property type="molecule type" value="Genomic_DNA"/>
</dbReference>
<dbReference type="AlphaFoldDB" id="A0A0A2XSA3"/>
<feature type="domain" description="DNA topoisomerase type IA zn finger" evidence="1">
    <location>
        <begin position="54"/>
        <end position="90"/>
    </location>
</feature>
<dbReference type="SUPFAM" id="SSF57783">
    <property type="entry name" value="Zinc beta-ribbon"/>
    <property type="match status" value="3"/>
</dbReference>
<evidence type="ECO:0000313" key="2">
    <source>
        <dbReference type="EMBL" id="KGQ35201.1"/>
    </source>
</evidence>
<sequence length="177" mass="20306">MNESAEKCPQCGHFLQLKRGKKGLFLGCSNYPECDYLRPLQNQTLGEILKVLPENCPECAHPLVLRRGQFGMFIGCSNYPECHFIVNDEPQKTDYQAVTCPSCRRGKLVAKRGARGKIFFACNQYPHCRFNVAQQPLEKSCPKCAFPLVFVKKQSDKQISYQCLNKSCKHIFYERNE</sequence>
<protein>
    <recommendedName>
        <fullName evidence="1">DNA topoisomerase type IA zn finger domain-containing protein</fullName>
    </recommendedName>
</protein>
<dbReference type="InterPro" id="IPR013498">
    <property type="entry name" value="Topo_IA_Znf"/>
</dbReference>
<dbReference type="GO" id="GO:0006265">
    <property type="term" value="P:DNA topological change"/>
    <property type="evidence" value="ECO:0007669"/>
    <property type="project" value="InterPro"/>
</dbReference>
<dbReference type="InterPro" id="IPR000380">
    <property type="entry name" value="Topo_IA"/>
</dbReference>
<dbReference type="GO" id="GO:0003677">
    <property type="term" value="F:DNA binding"/>
    <property type="evidence" value="ECO:0007669"/>
    <property type="project" value="InterPro"/>
</dbReference>